<dbReference type="Proteomes" id="UP001589774">
    <property type="component" value="Unassembled WGS sequence"/>
</dbReference>
<keyword evidence="3" id="KW-0472">Membrane</keyword>
<evidence type="ECO:0000256" key="2">
    <source>
        <dbReference type="ARBA" id="ARBA00022475"/>
    </source>
</evidence>
<keyword evidence="4" id="KW-0732">Signal</keyword>
<dbReference type="InterPro" id="IPR009722">
    <property type="entry name" value="YjiK/CarP"/>
</dbReference>
<proteinExistence type="predicted"/>
<evidence type="ECO:0000256" key="3">
    <source>
        <dbReference type="ARBA" id="ARBA00023136"/>
    </source>
</evidence>
<keyword evidence="2" id="KW-1003">Cell membrane</keyword>
<feature type="chain" id="PRO_5047538327" evidence="4">
    <location>
        <begin position="19"/>
        <end position="282"/>
    </location>
</feature>
<comment type="subcellular location">
    <subcellularLocation>
        <location evidence="1">Cell membrane</location>
    </subcellularLocation>
</comment>
<accession>A0ABV6HRK0</accession>
<dbReference type="EMBL" id="JBHLWO010000005">
    <property type="protein sequence ID" value="MFC0321326.1"/>
    <property type="molecule type" value="Genomic_DNA"/>
</dbReference>
<evidence type="ECO:0000313" key="5">
    <source>
        <dbReference type="EMBL" id="MFC0321326.1"/>
    </source>
</evidence>
<dbReference type="Pfam" id="PF06977">
    <property type="entry name" value="SdiA-regulated"/>
    <property type="match status" value="1"/>
</dbReference>
<reference evidence="5 6" key="1">
    <citation type="submission" date="2024-09" db="EMBL/GenBank/DDBJ databases">
        <authorList>
            <person name="Sun Q."/>
            <person name="Mori K."/>
        </authorList>
    </citation>
    <scope>NUCLEOTIDE SEQUENCE [LARGE SCALE GENOMIC DNA]</scope>
    <source>
        <strain evidence="5 6">CCM 7765</strain>
    </source>
</reference>
<evidence type="ECO:0000313" key="6">
    <source>
        <dbReference type="Proteomes" id="UP001589774"/>
    </source>
</evidence>
<name>A0ABV6HRK0_9SPHI</name>
<feature type="signal peptide" evidence="4">
    <location>
        <begin position="1"/>
        <end position="18"/>
    </location>
</feature>
<evidence type="ECO:0000256" key="4">
    <source>
        <dbReference type="SAM" id="SignalP"/>
    </source>
</evidence>
<organism evidence="5 6">
    <name type="scientific">Olivibacter oleidegradans</name>
    <dbReference type="NCBI Taxonomy" id="760123"/>
    <lineage>
        <taxon>Bacteria</taxon>
        <taxon>Pseudomonadati</taxon>
        <taxon>Bacteroidota</taxon>
        <taxon>Sphingobacteriia</taxon>
        <taxon>Sphingobacteriales</taxon>
        <taxon>Sphingobacteriaceae</taxon>
        <taxon>Olivibacter</taxon>
    </lineage>
</organism>
<protein>
    <submittedName>
        <fullName evidence="5">SdiA-regulated domain-containing protein</fullName>
    </submittedName>
</protein>
<evidence type="ECO:0000256" key="1">
    <source>
        <dbReference type="ARBA" id="ARBA00004236"/>
    </source>
</evidence>
<sequence>MKSLFTLYIALIACAACAQKKDPSFTSPSHYNLNEPQQMEFPPELEEVSGITFVNGDSNRLLAQQDEQGHVYYLKAGDKSTKYVKFAGKGDYEDIAVSNDRIVLLRSDGSFFSFPLQELYEAEIDAMVSEKILPKGEYESLAASITNNRLYVLCKQCSVDKKTSQTTGYILKLESGSQIIKEGSFSIDNEEISKYVKLKGKAFRPSALTRNEKTNEWYIVSSINKLLLIADHDWKVKEAHLLNPKLFNQPEGIAFDKDNNLYISNEAGDSGRATLLKFNYKH</sequence>
<comment type="caution">
    <text evidence="5">The sequence shown here is derived from an EMBL/GenBank/DDBJ whole genome shotgun (WGS) entry which is preliminary data.</text>
</comment>
<gene>
    <name evidence="5" type="ORF">ACFFI0_23620</name>
</gene>
<dbReference type="SUPFAM" id="SSF63825">
    <property type="entry name" value="YWTD domain"/>
    <property type="match status" value="1"/>
</dbReference>
<keyword evidence="6" id="KW-1185">Reference proteome</keyword>
<dbReference type="RefSeq" id="WP_130858217.1">
    <property type="nucleotide sequence ID" value="NZ_JBHLWO010000005.1"/>
</dbReference>